<dbReference type="InterPro" id="IPR011991">
    <property type="entry name" value="ArsR-like_HTH"/>
</dbReference>
<protein>
    <submittedName>
        <fullName evidence="1">Helix-turn-helix domain-containing protein</fullName>
    </submittedName>
</protein>
<dbReference type="CDD" id="cd00090">
    <property type="entry name" value="HTH_ARSR"/>
    <property type="match status" value="1"/>
</dbReference>
<keyword evidence="2" id="KW-1185">Reference proteome</keyword>
<dbReference type="EMBL" id="JAMTCO010000008">
    <property type="protein sequence ID" value="MCP2270943.1"/>
    <property type="molecule type" value="Genomic_DNA"/>
</dbReference>
<evidence type="ECO:0000313" key="1">
    <source>
        <dbReference type="EMBL" id="MCP2270943.1"/>
    </source>
</evidence>
<evidence type="ECO:0000313" key="2">
    <source>
        <dbReference type="Proteomes" id="UP001205185"/>
    </source>
</evidence>
<dbReference type="InterPro" id="IPR036388">
    <property type="entry name" value="WH-like_DNA-bd_sf"/>
</dbReference>
<dbReference type="RefSeq" id="WP_253887903.1">
    <property type="nucleotide sequence ID" value="NZ_BAAAVB010000013.1"/>
</dbReference>
<dbReference type="Gene3D" id="1.10.10.10">
    <property type="entry name" value="Winged helix-like DNA-binding domain superfamily/Winged helix DNA-binding domain"/>
    <property type="match status" value="1"/>
</dbReference>
<dbReference type="SUPFAM" id="SSF46785">
    <property type="entry name" value="Winged helix' DNA-binding domain"/>
    <property type="match status" value="1"/>
</dbReference>
<sequence>MRDVLYLDQFEQAEVLLKPQRVEVLRQLDAPRSCTEVGARLGQTPQWVYYHVQRLVDAGLVARVSERSVRGIKEGVYQASARSFRLSPKLVGPIGLRAKQDELSLGFVLDLMEEVLTDIAVLEQTSGTGVLPELPSLGVSGQIRVPPERRQDFLTELRDTLQDLFARYGGAQGDAFKLAVACYPQLPKEAP</sequence>
<dbReference type="Proteomes" id="UP001205185">
    <property type="component" value="Unassembled WGS sequence"/>
</dbReference>
<reference evidence="1 2" key="1">
    <citation type="submission" date="2022-06" db="EMBL/GenBank/DDBJ databases">
        <title>Genomic Encyclopedia of Archaeal and Bacterial Type Strains, Phase II (KMG-II): from individual species to whole genera.</title>
        <authorList>
            <person name="Goeker M."/>
        </authorList>
    </citation>
    <scope>NUCLEOTIDE SEQUENCE [LARGE SCALE GENOMIC DNA]</scope>
    <source>
        <strain evidence="1 2">DSM 44255</strain>
    </source>
</reference>
<dbReference type="InterPro" id="IPR036390">
    <property type="entry name" value="WH_DNA-bd_sf"/>
</dbReference>
<name>A0ABT1IE85_9PSEU</name>
<dbReference type="Pfam" id="PF12840">
    <property type="entry name" value="HTH_20"/>
    <property type="match status" value="1"/>
</dbReference>
<gene>
    <name evidence="1" type="ORF">LV75_003455</name>
</gene>
<comment type="caution">
    <text evidence="1">The sequence shown here is derived from an EMBL/GenBank/DDBJ whole genome shotgun (WGS) entry which is preliminary data.</text>
</comment>
<accession>A0ABT1IE85</accession>
<organism evidence="1 2">
    <name type="scientific">Actinokineospora diospyrosa</name>
    <dbReference type="NCBI Taxonomy" id="103728"/>
    <lineage>
        <taxon>Bacteria</taxon>
        <taxon>Bacillati</taxon>
        <taxon>Actinomycetota</taxon>
        <taxon>Actinomycetes</taxon>
        <taxon>Pseudonocardiales</taxon>
        <taxon>Pseudonocardiaceae</taxon>
        <taxon>Actinokineospora</taxon>
    </lineage>
</organism>
<proteinExistence type="predicted"/>